<feature type="region of interest" description="Disordered" evidence="1">
    <location>
        <begin position="57"/>
        <end position="92"/>
    </location>
</feature>
<keyword evidence="3" id="KW-1185">Reference proteome</keyword>
<dbReference type="RefSeq" id="WP_380126948.1">
    <property type="nucleotide sequence ID" value="NZ_JBHSIU010000098.1"/>
</dbReference>
<accession>A0ABV9WD24</accession>
<feature type="compositionally biased region" description="Polar residues" evidence="1">
    <location>
        <begin position="79"/>
        <end position="92"/>
    </location>
</feature>
<sequence>MVSSTAAIGRGRGALCCSCARSAGSAELARRRLVPSQTTPAGLVRHLIGVEHGWLQADPTQRPPVEIGPNVGGSEDANTRQSTASPHPTNHTYALSISGALTF</sequence>
<evidence type="ECO:0000256" key="1">
    <source>
        <dbReference type="SAM" id="MobiDB-lite"/>
    </source>
</evidence>
<dbReference type="Gene3D" id="1.20.120.450">
    <property type="entry name" value="dinb family like domain"/>
    <property type="match status" value="1"/>
</dbReference>
<reference evidence="3" key="1">
    <citation type="journal article" date="2019" name="Int. J. Syst. Evol. Microbiol.">
        <title>The Global Catalogue of Microorganisms (GCM) 10K type strain sequencing project: providing services to taxonomists for standard genome sequencing and annotation.</title>
        <authorList>
            <consortium name="The Broad Institute Genomics Platform"/>
            <consortium name="The Broad Institute Genome Sequencing Center for Infectious Disease"/>
            <person name="Wu L."/>
            <person name="Ma J."/>
        </authorList>
    </citation>
    <scope>NUCLEOTIDE SEQUENCE [LARGE SCALE GENOMIC DNA]</scope>
    <source>
        <strain evidence="3">CGMCC 4.7152</strain>
    </source>
</reference>
<dbReference type="Pfam" id="PF04978">
    <property type="entry name" value="MST"/>
    <property type="match status" value="1"/>
</dbReference>
<dbReference type="EMBL" id="JBHSIU010000098">
    <property type="protein sequence ID" value="MFC5006328.1"/>
    <property type="molecule type" value="Genomic_DNA"/>
</dbReference>
<dbReference type="InterPro" id="IPR034660">
    <property type="entry name" value="DinB/YfiT-like"/>
</dbReference>
<gene>
    <name evidence="2" type="ORF">ACFPIJ_51970</name>
</gene>
<evidence type="ECO:0000313" key="2">
    <source>
        <dbReference type="EMBL" id="MFC5006328.1"/>
    </source>
</evidence>
<dbReference type="SUPFAM" id="SSF109854">
    <property type="entry name" value="DinB/YfiT-like putative metalloenzymes"/>
    <property type="match status" value="1"/>
</dbReference>
<organism evidence="2 3">
    <name type="scientific">Dactylosporangium cerinum</name>
    <dbReference type="NCBI Taxonomy" id="1434730"/>
    <lineage>
        <taxon>Bacteria</taxon>
        <taxon>Bacillati</taxon>
        <taxon>Actinomycetota</taxon>
        <taxon>Actinomycetes</taxon>
        <taxon>Micromonosporales</taxon>
        <taxon>Micromonosporaceae</taxon>
        <taxon>Dactylosporangium</taxon>
    </lineage>
</organism>
<comment type="caution">
    <text evidence="2">The sequence shown here is derived from an EMBL/GenBank/DDBJ whole genome shotgun (WGS) entry which is preliminary data.</text>
</comment>
<dbReference type="Proteomes" id="UP001595912">
    <property type="component" value="Unassembled WGS sequence"/>
</dbReference>
<dbReference type="InterPro" id="IPR007061">
    <property type="entry name" value="MST-like"/>
</dbReference>
<proteinExistence type="predicted"/>
<protein>
    <submittedName>
        <fullName evidence="2">DUF664 domain-containing protein</fullName>
    </submittedName>
</protein>
<evidence type="ECO:0000313" key="3">
    <source>
        <dbReference type="Proteomes" id="UP001595912"/>
    </source>
</evidence>
<name>A0ABV9WD24_9ACTN</name>